<dbReference type="EMBL" id="FQ790361">
    <property type="protein sequence ID" value="CCD56577.1"/>
    <property type="molecule type" value="Genomic_DNA"/>
</dbReference>
<name>G2YY79_BOTF4</name>
<proteinExistence type="predicted"/>
<organism evidence="1 2">
    <name type="scientific">Botryotinia fuckeliana (strain T4)</name>
    <name type="common">Noble rot fungus</name>
    <name type="synonym">Botrytis cinerea</name>
    <dbReference type="NCBI Taxonomy" id="999810"/>
    <lineage>
        <taxon>Eukaryota</taxon>
        <taxon>Fungi</taxon>
        <taxon>Dikarya</taxon>
        <taxon>Ascomycota</taxon>
        <taxon>Pezizomycotina</taxon>
        <taxon>Leotiomycetes</taxon>
        <taxon>Helotiales</taxon>
        <taxon>Sclerotiniaceae</taxon>
        <taxon>Botrytis</taxon>
    </lineage>
</organism>
<protein>
    <submittedName>
        <fullName evidence="1">Uncharacterized protein</fullName>
    </submittedName>
</protein>
<evidence type="ECO:0000313" key="1">
    <source>
        <dbReference type="EMBL" id="CCD56577.1"/>
    </source>
</evidence>
<reference evidence="2" key="1">
    <citation type="journal article" date="2011" name="PLoS Genet.">
        <title>Genomic analysis of the necrotrophic fungal pathogens Sclerotinia sclerotiorum and Botrytis cinerea.</title>
        <authorList>
            <person name="Amselem J."/>
            <person name="Cuomo C.A."/>
            <person name="van Kan J.A."/>
            <person name="Viaud M."/>
            <person name="Benito E.P."/>
            <person name="Couloux A."/>
            <person name="Coutinho P.M."/>
            <person name="de Vries R.P."/>
            <person name="Dyer P.S."/>
            <person name="Fillinger S."/>
            <person name="Fournier E."/>
            <person name="Gout L."/>
            <person name="Hahn M."/>
            <person name="Kohn L."/>
            <person name="Lapalu N."/>
            <person name="Plummer K.M."/>
            <person name="Pradier J.M."/>
            <person name="Quevillon E."/>
            <person name="Sharon A."/>
            <person name="Simon A."/>
            <person name="ten Have A."/>
            <person name="Tudzynski B."/>
            <person name="Tudzynski P."/>
            <person name="Wincker P."/>
            <person name="Andrew M."/>
            <person name="Anthouard V."/>
            <person name="Beever R.E."/>
            <person name="Beffa R."/>
            <person name="Benoit I."/>
            <person name="Bouzid O."/>
            <person name="Brault B."/>
            <person name="Chen Z."/>
            <person name="Choquer M."/>
            <person name="Collemare J."/>
            <person name="Cotton P."/>
            <person name="Danchin E.G."/>
            <person name="Da Silva C."/>
            <person name="Gautier A."/>
            <person name="Giraud C."/>
            <person name="Giraud T."/>
            <person name="Gonzalez C."/>
            <person name="Grossetete S."/>
            <person name="Guldener U."/>
            <person name="Henrissat B."/>
            <person name="Howlett B.J."/>
            <person name="Kodira C."/>
            <person name="Kretschmer M."/>
            <person name="Lappartient A."/>
            <person name="Leroch M."/>
            <person name="Levis C."/>
            <person name="Mauceli E."/>
            <person name="Neuveglise C."/>
            <person name="Oeser B."/>
            <person name="Pearson M."/>
            <person name="Poulain J."/>
            <person name="Poussereau N."/>
            <person name="Quesneville H."/>
            <person name="Rascle C."/>
            <person name="Schumacher J."/>
            <person name="Segurens B."/>
            <person name="Sexton A."/>
            <person name="Silva E."/>
            <person name="Sirven C."/>
            <person name="Soanes D.M."/>
            <person name="Talbot N.J."/>
            <person name="Templeton M."/>
            <person name="Yandava C."/>
            <person name="Yarden O."/>
            <person name="Zeng Q."/>
            <person name="Rollins J.A."/>
            <person name="Lebrun M.H."/>
            <person name="Dickman M."/>
        </authorList>
    </citation>
    <scope>NUCLEOTIDE SEQUENCE [LARGE SCALE GENOMIC DNA]</scope>
    <source>
        <strain evidence="2">T4</strain>
    </source>
</reference>
<dbReference type="AlphaFoldDB" id="G2YY79"/>
<gene>
    <name evidence="1" type="ORF">BofuT4_P143850.1</name>
</gene>
<dbReference type="Proteomes" id="UP000008177">
    <property type="component" value="Unplaced contigs"/>
</dbReference>
<dbReference type="InParanoid" id="G2YY79"/>
<sequence>MWKIHADLKASGVWGENMNHQSMKINEPQNFNSVKKHNAENTELLRWSSGGRLEQSPSGVDLKMLRLEPLYIRTSQPFLLFLTKLQIKRSVSDGYVTASVCPRRMTLSQMEFPPRLT</sequence>
<dbReference type="HOGENOM" id="CLU_2084507_0_0_1"/>
<accession>G2YY79</accession>
<evidence type="ECO:0000313" key="2">
    <source>
        <dbReference type="Proteomes" id="UP000008177"/>
    </source>
</evidence>